<name>A0A1N7QH40_9RHOB</name>
<dbReference type="EMBL" id="FTOT01000011">
    <property type="protein sequence ID" value="SIT22084.1"/>
    <property type="molecule type" value="Genomic_DNA"/>
</dbReference>
<dbReference type="AlphaFoldDB" id="A0A1N7QH40"/>
<feature type="chain" id="PRO_5012771917" evidence="3">
    <location>
        <begin position="30"/>
        <end position="443"/>
    </location>
</feature>
<accession>A0A1N7QH40</accession>
<dbReference type="RefSeq" id="WP_159441464.1">
    <property type="nucleotide sequence ID" value="NZ_BMEH01000011.1"/>
</dbReference>
<gene>
    <name evidence="4" type="ORF">SAMN05421774_11116</name>
</gene>
<keyword evidence="5" id="KW-1185">Reference proteome</keyword>
<evidence type="ECO:0000256" key="1">
    <source>
        <dbReference type="SAM" id="MobiDB-lite"/>
    </source>
</evidence>
<keyword evidence="3" id="KW-0732">Signal</keyword>
<keyword evidence="2" id="KW-1133">Transmembrane helix</keyword>
<evidence type="ECO:0000256" key="3">
    <source>
        <dbReference type="SAM" id="SignalP"/>
    </source>
</evidence>
<evidence type="ECO:0000313" key="5">
    <source>
        <dbReference type="Proteomes" id="UP000186141"/>
    </source>
</evidence>
<reference evidence="4 5" key="1">
    <citation type="submission" date="2017-01" db="EMBL/GenBank/DDBJ databases">
        <authorList>
            <person name="Mah S.A."/>
            <person name="Swanson W.J."/>
            <person name="Moy G.W."/>
            <person name="Vacquier V.D."/>
        </authorList>
    </citation>
    <scope>NUCLEOTIDE SEQUENCE [LARGE SCALE GENOMIC DNA]</scope>
    <source>
        <strain evidence="4 5">DSM 26375</strain>
    </source>
</reference>
<dbReference type="NCBIfam" id="TIGR03370">
    <property type="entry name" value="VPLPA-CTERM"/>
    <property type="match status" value="1"/>
</dbReference>
<keyword evidence="2" id="KW-0472">Membrane</keyword>
<feature type="signal peptide" evidence="3">
    <location>
        <begin position="1"/>
        <end position="29"/>
    </location>
</feature>
<protein>
    <submittedName>
        <fullName evidence="4">VPLPA-CTERM protein sorting domain-containing protein</fullName>
    </submittedName>
</protein>
<organism evidence="4 5">
    <name type="scientific">Gemmobacter megaterium</name>
    <dbReference type="NCBI Taxonomy" id="1086013"/>
    <lineage>
        <taxon>Bacteria</taxon>
        <taxon>Pseudomonadati</taxon>
        <taxon>Pseudomonadota</taxon>
        <taxon>Alphaproteobacteria</taxon>
        <taxon>Rhodobacterales</taxon>
        <taxon>Paracoccaceae</taxon>
        <taxon>Gemmobacter</taxon>
    </lineage>
</organism>
<feature type="transmembrane region" description="Helical" evidence="2">
    <location>
        <begin position="417"/>
        <end position="436"/>
    </location>
</feature>
<keyword evidence="2" id="KW-0812">Transmembrane</keyword>
<evidence type="ECO:0000313" key="4">
    <source>
        <dbReference type="EMBL" id="SIT22084.1"/>
    </source>
</evidence>
<dbReference type="InterPro" id="IPR022472">
    <property type="entry name" value="VPLPA-CTERM"/>
</dbReference>
<dbReference type="OrthoDB" id="7805654at2"/>
<sequence length="443" mass="45693">MRVFPFPSSRSAGAITLVLAGLCPTILAAAPVRIGPEDGARFRGIPVSQSFRPDGSSVLRTADGAVCLVSARIDIAQSRYLSPEGQAVAFSDVLRSPASTVQMAAAAGQAPEIRIQLKYALAPGQPVQLQIGDAAPIDLPDYLREASGDSLRLTGALAATVASSLASGETLHLTAISRDTGRQVTDRLPAPDQTALAGCLADLASDSPDAAPAEAPTHLHQVIVDAAPDPERIATPGDMRACGMPEVPETLYLGRIRSVTGFVSHTDRMFVAFDAAGTVSHAWIPGIFETGLKNGQGRARISRAADGNIPGTPHEVSGCIGMRSVEICSHPLDDGSLRLGPCLPDPELLALSEAPGIPGLPVTPPGTLRTSSSTPPSGPGILPLTPGGSDSGDSTPEAQRLRLTTSETYAAVPIAPVPLPASGLLLAGTLAGLAWMRRRRRTA</sequence>
<proteinExistence type="predicted"/>
<evidence type="ECO:0000256" key="2">
    <source>
        <dbReference type="SAM" id="Phobius"/>
    </source>
</evidence>
<feature type="compositionally biased region" description="Low complexity" evidence="1">
    <location>
        <begin position="365"/>
        <end position="388"/>
    </location>
</feature>
<dbReference type="Proteomes" id="UP000186141">
    <property type="component" value="Unassembled WGS sequence"/>
</dbReference>
<feature type="region of interest" description="Disordered" evidence="1">
    <location>
        <begin position="354"/>
        <end position="398"/>
    </location>
</feature>